<protein>
    <recommendedName>
        <fullName evidence="3">Methyltransferase domain-containing protein</fullName>
    </recommendedName>
</protein>
<proteinExistence type="predicted"/>
<dbReference type="Gene3D" id="3.40.50.150">
    <property type="entry name" value="Vaccinia Virus protein VP39"/>
    <property type="match status" value="1"/>
</dbReference>
<dbReference type="AlphaFoldDB" id="A0A1F7RX78"/>
<dbReference type="CDD" id="cd02440">
    <property type="entry name" value="AdoMet_MTases"/>
    <property type="match status" value="1"/>
</dbReference>
<accession>A0A1F7RX78</accession>
<dbReference type="InterPro" id="IPR029063">
    <property type="entry name" value="SAM-dependent_MTases_sf"/>
</dbReference>
<dbReference type="PANTHER" id="PTHR43861">
    <property type="entry name" value="TRANS-ACONITATE 2-METHYLTRANSFERASE-RELATED"/>
    <property type="match status" value="1"/>
</dbReference>
<organism evidence="1 2">
    <name type="scientific">Candidatus Schekmanbacteria bacterium RBG_16_38_10</name>
    <dbReference type="NCBI Taxonomy" id="1817879"/>
    <lineage>
        <taxon>Bacteria</taxon>
        <taxon>Candidatus Schekmaniibacteriota</taxon>
    </lineage>
</organism>
<dbReference type="EMBL" id="MGDE01000101">
    <property type="protein sequence ID" value="OGL46169.1"/>
    <property type="molecule type" value="Genomic_DNA"/>
</dbReference>
<gene>
    <name evidence="1" type="ORF">A2W05_06165</name>
</gene>
<name>A0A1F7RX78_9BACT</name>
<comment type="caution">
    <text evidence="1">The sequence shown here is derived from an EMBL/GenBank/DDBJ whole genome shotgun (WGS) entry which is preliminary data.</text>
</comment>
<dbReference type="Proteomes" id="UP000178797">
    <property type="component" value="Unassembled WGS sequence"/>
</dbReference>
<evidence type="ECO:0000313" key="2">
    <source>
        <dbReference type="Proteomes" id="UP000178797"/>
    </source>
</evidence>
<evidence type="ECO:0000313" key="1">
    <source>
        <dbReference type="EMBL" id="OGL46169.1"/>
    </source>
</evidence>
<dbReference type="PANTHER" id="PTHR43861:SF6">
    <property type="entry name" value="METHYLTRANSFERASE TYPE 11"/>
    <property type="match status" value="1"/>
</dbReference>
<dbReference type="InterPro" id="IPR010743">
    <property type="entry name" value="Methionine_synth_MetW"/>
</dbReference>
<dbReference type="Pfam" id="PF07021">
    <property type="entry name" value="MetW"/>
    <property type="match status" value="1"/>
</dbReference>
<reference evidence="1 2" key="1">
    <citation type="journal article" date="2016" name="Nat. Commun.">
        <title>Thousands of microbial genomes shed light on interconnected biogeochemical processes in an aquifer system.</title>
        <authorList>
            <person name="Anantharaman K."/>
            <person name="Brown C.T."/>
            <person name="Hug L.A."/>
            <person name="Sharon I."/>
            <person name="Castelle C.J."/>
            <person name="Probst A.J."/>
            <person name="Thomas B.C."/>
            <person name="Singh A."/>
            <person name="Wilkins M.J."/>
            <person name="Karaoz U."/>
            <person name="Brodie E.L."/>
            <person name="Williams K.H."/>
            <person name="Hubbard S.S."/>
            <person name="Banfield J.F."/>
        </authorList>
    </citation>
    <scope>NUCLEOTIDE SEQUENCE [LARGE SCALE GENOMIC DNA]</scope>
</reference>
<sequence length="211" mass="24419">MEYKFDTFVNSSNMRITNMVRQGSIVLDVGCASGYLANRLKVEKKCLVYGIEIDSEMAARASNSCEKVFLGDIENLCLPERYYNFFDYIIFGDVLEHTKSPEIVLNNYLKYLKKDTGNIIISLPNCAYWLMRLSLLFGKFNYKDCGIMDRTHLRFFTKKTAIEMIKKCNLEITGIKYPGRISHYVRIFPALFAYQFLFLCSLNSESVSGKR</sequence>
<evidence type="ECO:0008006" key="3">
    <source>
        <dbReference type="Google" id="ProtNLM"/>
    </source>
</evidence>
<dbReference type="SUPFAM" id="SSF53335">
    <property type="entry name" value="S-adenosyl-L-methionine-dependent methyltransferases"/>
    <property type="match status" value="1"/>
</dbReference>